<dbReference type="SUPFAM" id="SSF53850">
    <property type="entry name" value="Periplasmic binding protein-like II"/>
    <property type="match status" value="1"/>
</dbReference>
<dbReference type="GO" id="GO:0003677">
    <property type="term" value="F:DNA binding"/>
    <property type="evidence" value="ECO:0007669"/>
    <property type="project" value="UniProtKB-KW"/>
</dbReference>
<dbReference type="SUPFAM" id="SSF46785">
    <property type="entry name" value="Winged helix' DNA-binding domain"/>
    <property type="match status" value="1"/>
</dbReference>
<evidence type="ECO:0000313" key="6">
    <source>
        <dbReference type="EMBL" id="MBC3861502.1"/>
    </source>
</evidence>
<keyword evidence="7" id="KW-1185">Reference proteome</keyword>
<dbReference type="RefSeq" id="WP_186911427.1">
    <property type="nucleotide sequence ID" value="NZ_JACOFV010000003.1"/>
</dbReference>
<dbReference type="Gene3D" id="3.40.190.10">
    <property type="entry name" value="Periplasmic binding protein-like II"/>
    <property type="match status" value="2"/>
</dbReference>
<reference evidence="6" key="1">
    <citation type="submission" date="2020-08" db="EMBL/GenBank/DDBJ databases">
        <title>Novel species isolated from subtropical streams in China.</title>
        <authorList>
            <person name="Lu H."/>
        </authorList>
    </citation>
    <scope>NUCLEOTIDE SEQUENCE</scope>
    <source>
        <strain evidence="6">KACC 12607</strain>
    </source>
</reference>
<dbReference type="FunFam" id="1.10.10.10:FF:000001">
    <property type="entry name" value="LysR family transcriptional regulator"/>
    <property type="match status" value="1"/>
</dbReference>
<protein>
    <submittedName>
        <fullName evidence="6">LysR family transcriptional regulator</fullName>
    </submittedName>
</protein>
<name>A0A923HBN5_9BURK</name>
<gene>
    <name evidence="6" type="ORF">H8K32_05260</name>
</gene>
<dbReference type="Proteomes" id="UP000634011">
    <property type="component" value="Unassembled WGS sequence"/>
</dbReference>
<keyword evidence="2" id="KW-0805">Transcription regulation</keyword>
<dbReference type="InterPro" id="IPR000847">
    <property type="entry name" value="LysR_HTH_N"/>
</dbReference>
<dbReference type="GO" id="GO:0005829">
    <property type="term" value="C:cytosol"/>
    <property type="evidence" value="ECO:0007669"/>
    <property type="project" value="TreeGrafter"/>
</dbReference>
<feature type="domain" description="HTH lysR-type" evidence="5">
    <location>
        <begin position="1"/>
        <end position="58"/>
    </location>
</feature>
<comment type="similarity">
    <text evidence="1">Belongs to the LysR transcriptional regulatory family.</text>
</comment>
<organism evidence="6 7">
    <name type="scientific">Undibacterium jejuense</name>
    <dbReference type="NCBI Taxonomy" id="1344949"/>
    <lineage>
        <taxon>Bacteria</taxon>
        <taxon>Pseudomonadati</taxon>
        <taxon>Pseudomonadota</taxon>
        <taxon>Betaproteobacteria</taxon>
        <taxon>Burkholderiales</taxon>
        <taxon>Oxalobacteraceae</taxon>
        <taxon>Undibacterium</taxon>
    </lineage>
</organism>
<dbReference type="Pfam" id="PF00126">
    <property type="entry name" value="HTH_1"/>
    <property type="match status" value="1"/>
</dbReference>
<dbReference type="PROSITE" id="PS50931">
    <property type="entry name" value="HTH_LYSR"/>
    <property type="match status" value="1"/>
</dbReference>
<dbReference type="PRINTS" id="PR00039">
    <property type="entry name" value="HTHLYSR"/>
</dbReference>
<dbReference type="InterPro" id="IPR005119">
    <property type="entry name" value="LysR_subst-bd"/>
</dbReference>
<dbReference type="InterPro" id="IPR036388">
    <property type="entry name" value="WH-like_DNA-bd_sf"/>
</dbReference>
<dbReference type="PANTHER" id="PTHR30419">
    <property type="entry name" value="HTH-TYPE TRANSCRIPTIONAL REGULATOR YBHD"/>
    <property type="match status" value="1"/>
</dbReference>
<evidence type="ECO:0000256" key="1">
    <source>
        <dbReference type="ARBA" id="ARBA00009437"/>
    </source>
</evidence>
<dbReference type="InterPro" id="IPR036390">
    <property type="entry name" value="WH_DNA-bd_sf"/>
</dbReference>
<dbReference type="InterPro" id="IPR050950">
    <property type="entry name" value="HTH-type_LysR_regulators"/>
</dbReference>
<evidence type="ECO:0000259" key="5">
    <source>
        <dbReference type="PROSITE" id="PS50931"/>
    </source>
</evidence>
<dbReference type="EMBL" id="JACOFV010000003">
    <property type="protein sequence ID" value="MBC3861502.1"/>
    <property type="molecule type" value="Genomic_DNA"/>
</dbReference>
<comment type="caution">
    <text evidence="6">The sequence shown here is derived from an EMBL/GenBank/DDBJ whole genome shotgun (WGS) entry which is preliminary data.</text>
</comment>
<sequence>MDLRKLRHAVVLSEELNFARAAQKVNLTQSALSRSIQSLEDELDGKLFDRTLHGVSITPIGLRVVKRAKELLIDANNLRHEVTLMQNHEMGDIHFGVGPLPGATFLPPVLAQLLNDYPKLRTEVNINNWNALLNQLYDEQLEFFIADVHNLTEDKKITVQRFSRQYGGFFCRREHPLVGKAFNNKQEVFEYPLVSVRLPESVNNELHKYFELAADQKFELSLTCDNPTLLHYVCLHSDSVLLSTYPVVQTEIERGTMCELTMPDQIEVYAEMGIVTLAGRSLSPAASWLIEKIRQYIEIRKSDN</sequence>
<proteinExistence type="inferred from homology"/>
<evidence type="ECO:0000256" key="2">
    <source>
        <dbReference type="ARBA" id="ARBA00023015"/>
    </source>
</evidence>
<dbReference type="GO" id="GO:0003700">
    <property type="term" value="F:DNA-binding transcription factor activity"/>
    <property type="evidence" value="ECO:0007669"/>
    <property type="project" value="InterPro"/>
</dbReference>
<dbReference type="Gene3D" id="1.10.10.10">
    <property type="entry name" value="Winged helix-like DNA-binding domain superfamily/Winged helix DNA-binding domain"/>
    <property type="match status" value="1"/>
</dbReference>
<keyword evidence="3" id="KW-0238">DNA-binding</keyword>
<dbReference type="AlphaFoldDB" id="A0A923HBN5"/>
<dbReference type="PANTHER" id="PTHR30419:SF30">
    <property type="entry name" value="LYSR FAMILY TRANSCRIPTIONAL REGULATOR"/>
    <property type="match status" value="1"/>
</dbReference>
<keyword evidence="4" id="KW-0804">Transcription</keyword>
<evidence type="ECO:0000256" key="4">
    <source>
        <dbReference type="ARBA" id="ARBA00023163"/>
    </source>
</evidence>
<dbReference type="Pfam" id="PF03466">
    <property type="entry name" value="LysR_substrate"/>
    <property type="match status" value="1"/>
</dbReference>
<evidence type="ECO:0000256" key="3">
    <source>
        <dbReference type="ARBA" id="ARBA00023125"/>
    </source>
</evidence>
<accession>A0A923HBN5</accession>
<evidence type="ECO:0000313" key="7">
    <source>
        <dbReference type="Proteomes" id="UP000634011"/>
    </source>
</evidence>